<sequence>MNAFSFQPLFAFGFASPWLLMGLLAAGIPILIHLLHKRKFIETEWAAMKFLLAATRKYSRRVRF</sequence>
<evidence type="ECO:0000313" key="3">
    <source>
        <dbReference type="EMBL" id="HCO22507.1"/>
    </source>
</evidence>
<keyword evidence="1" id="KW-1133">Transmembrane helix</keyword>
<proteinExistence type="predicted"/>
<name>A0A3D3R3D6_9PLAN</name>
<dbReference type="InterPro" id="IPR024163">
    <property type="entry name" value="Aerotolerance_reg_N"/>
</dbReference>
<evidence type="ECO:0000256" key="1">
    <source>
        <dbReference type="SAM" id="Phobius"/>
    </source>
</evidence>
<comment type="caution">
    <text evidence="3">The sequence shown here is derived from an EMBL/GenBank/DDBJ whole genome shotgun (WGS) entry which is preliminary data.</text>
</comment>
<dbReference type="InterPro" id="IPR011933">
    <property type="entry name" value="Double_TM_dom"/>
</dbReference>
<evidence type="ECO:0000259" key="2">
    <source>
        <dbReference type="Pfam" id="PF07584"/>
    </source>
</evidence>
<organism evidence="3 4">
    <name type="scientific">Gimesia maris</name>
    <dbReference type="NCBI Taxonomy" id="122"/>
    <lineage>
        <taxon>Bacteria</taxon>
        <taxon>Pseudomonadati</taxon>
        <taxon>Planctomycetota</taxon>
        <taxon>Planctomycetia</taxon>
        <taxon>Planctomycetales</taxon>
        <taxon>Planctomycetaceae</taxon>
        <taxon>Gimesia</taxon>
    </lineage>
</organism>
<protein>
    <recommendedName>
        <fullName evidence="2">Aerotolerance regulator N-terminal domain-containing protein</fullName>
    </recommendedName>
</protein>
<dbReference type="NCBIfam" id="TIGR02226">
    <property type="entry name" value="two_anch"/>
    <property type="match status" value="1"/>
</dbReference>
<keyword evidence="1" id="KW-0812">Transmembrane</keyword>
<accession>A0A3D3R3D6</accession>
<feature type="domain" description="Aerotolerance regulator N-terminal" evidence="2">
    <location>
        <begin position="12"/>
        <end position="61"/>
    </location>
</feature>
<dbReference type="AlphaFoldDB" id="A0A3D3R3D6"/>
<evidence type="ECO:0000313" key="4">
    <source>
        <dbReference type="Proteomes" id="UP000263642"/>
    </source>
</evidence>
<reference evidence="3 4" key="1">
    <citation type="journal article" date="2018" name="Nat. Biotechnol.">
        <title>A standardized bacterial taxonomy based on genome phylogeny substantially revises the tree of life.</title>
        <authorList>
            <person name="Parks D.H."/>
            <person name="Chuvochina M."/>
            <person name="Waite D.W."/>
            <person name="Rinke C."/>
            <person name="Skarshewski A."/>
            <person name="Chaumeil P.A."/>
            <person name="Hugenholtz P."/>
        </authorList>
    </citation>
    <scope>NUCLEOTIDE SEQUENCE [LARGE SCALE GENOMIC DNA]</scope>
    <source>
        <strain evidence="3">UBA9375</strain>
    </source>
</reference>
<dbReference type="Pfam" id="PF07584">
    <property type="entry name" value="BatA"/>
    <property type="match status" value="1"/>
</dbReference>
<feature type="non-terminal residue" evidence="3">
    <location>
        <position position="64"/>
    </location>
</feature>
<dbReference type="EMBL" id="DQAY01000035">
    <property type="protein sequence ID" value="HCO22507.1"/>
    <property type="molecule type" value="Genomic_DNA"/>
</dbReference>
<dbReference type="Proteomes" id="UP000263642">
    <property type="component" value="Unassembled WGS sequence"/>
</dbReference>
<gene>
    <name evidence="3" type="ORF">DIT97_05380</name>
</gene>
<keyword evidence="1" id="KW-0472">Membrane</keyword>
<feature type="transmembrane region" description="Helical" evidence="1">
    <location>
        <begin position="12"/>
        <end position="35"/>
    </location>
</feature>